<dbReference type="Gene3D" id="3.40.50.720">
    <property type="entry name" value="NAD(P)-binding Rossmann-like Domain"/>
    <property type="match status" value="1"/>
</dbReference>
<evidence type="ECO:0000259" key="2">
    <source>
        <dbReference type="Pfam" id="PF10728"/>
    </source>
</evidence>
<dbReference type="Gene3D" id="1.10.1040.20">
    <property type="entry name" value="ProC-like, C-terminal domain"/>
    <property type="match status" value="1"/>
</dbReference>
<dbReference type="Pfam" id="PF10728">
    <property type="entry name" value="DUF2520"/>
    <property type="match status" value="1"/>
</dbReference>
<organism evidence="3 4">
    <name type="scientific">SAR324 cluster bacterium</name>
    <dbReference type="NCBI Taxonomy" id="2024889"/>
    <lineage>
        <taxon>Bacteria</taxon>
        <taxon>Deltaproteobacteria</taxon>
        <taxon>SAR324 cluster</taxon>
    </lineage>
</organism>
<accession>A0A2A4T650</accession>
<feature type="domain" description="Putative oxidoreductase/dehydrogenase Rossmann-like" evidence="1">
    <location>
        <begin position="39"/>
        <end position="155"/>
    </location>
</feature>
<dbReference type="AlphaFoldDB" id="A0A2A4T650"/>
<gene>
    <name evidence="3" type="ORF">COB67_05575</name>
</gene>
<evidence type="ECO:0000313" key="3">
    <source>
        <dbReference type="EMBL" id="PCI28759.1"/>
    </source>
</evidence>
<proteinExistence type="predicted"/>
<evidence type="ECO:0008006" key="5">
    <source>
        <dbReference type="Google" id="ProtNLM"/>
    </source>
</evidence>
<dbReference type="SUPFAM" id="SSF51735">
    <property type="entry name" value="NAD(P)-binding Rossmann-fold domains"/>
    <property type="match status" value="1"/>
</dbReference>
<protein>
    <recommendedName>
        <fullName evidence="5">DUF2520 domain-containing protein</fullName>
    </recommendedName>
</protein>
<dbReference type="InterPro" id="IPR019665">
    <property type="entry name" value="OxRdtase/DH_put_Rossmann_dom"/>
</dbReference>
<comment type="caution">
    <text evidence="3">The sequence shown here is derived from an EMBL/GenBank/DDBJ whole genome shotgun (WGS) entry which is preliminary data.</text>
</comment>
<name>A0A2A4T650_9DELT</name>
<dbReference type="InterPro" id="IPR037108">
    <property type="entry name" value="TM1727-like_C_sf"/>
</dbReference>
<dbReference type="EMBL" id="NVSR01000026">
    <property type="protein sequence ID" value="PCI28759.1"/>
    <property type="molecule type" value="Genomic_DNA"/>
</dbReference>
<dbReference type="Pfam" id="PF10727">
    <property type="entry name" value="Rossmann-like"/>
    <property type="match status" value="1"/>
</dbReference>
<dbReference type="Proteomes" id="UP000218113">
    <property type="component" value="Unassembled WGS sequence"/>
</dbReference>
<dbReference type="InterPro" id="IPR036291">
    <property type="entry name" value="NAD(P)-bd_dom_sf"/>
</dbReference>
<sequence length="324" mass="35459">MLSGVTKSSNIPICFKISPLLPKLLCGKAYSFFDNQMKTINIIGAGRVGQTLAHLWKDQGFFTIQQILTRSSTSAEKAVAFIGQGLPIDSLDDLQPADLTLISLPDQFIEEISLELVQKGKLKKQSLVFHCSGSLASNVLLSCRKRECSIASVHPVKSFADPQSMVQNFAGTWCGIEGDEQAQETLKGAFEAIGGLLFDLKAETKIHYHTASVMVCNYLVTLMDRGVETYKKAGLPEAVALQLMEPLVRGTMDNVFQLGPVAALTGPITRGDTQVIAKQEEAMEQWDEDMGTLYRTLGRFTLNLAERQGGISKQALSRLQDILT</sequence>
<dbReference type="PANTHER" id="PTHR40459:SF1">
    <property type="entry name" value="CONSERVED HYPOTHETICAL ALANINE AND LEUCINE RICH PROTEIN"/>
    <property type="match status" value="1"/>
</dbReference>
<feature type="domain" description="DUF2520" evidence="2">
    <location>
        <begin position="173"/>
        <end position="299"/>
    </location>
</feature>
<dbReference type="PANTHER" id="PTHR40459">
    <property type="entry name" value="CONSERVED HYPOTHETICAL ALANINE AND LEUCINE RICH PROTEIN"/>
    <property type="match status" value="1"/>
</dbReference>
<evidence type="ECO:0000259" key="1">
    <source>
        <dbReference type="Pfam" id="PF10727"/>
    </source>
</evidence>
<reference evidence="4" key="1">
    <citation type="submission" date="2017-08" db="EMBL/GenBank/DDBJ databases">
        <title>A dynamic microbial community with high functional redundancy inhabits the cold, oxic subseafloor aquifer.</title>
        <authorList>
            <person name="Tully B.J."/>
            <person name="Wheat C.G."/>
            <person name="Glazer B.T."/>
            <person name="Huber J.A."/>
        </authorList>
    </citation>
    <scope>NUCLEOTIDE SEQUENCE [LARGE SCALE GENOMIC DNA]</scope>
</reference>
<dbReference type="InterPro" id="IPR018931">
    <property type="entry name" value="DUF2520"/>
</dbReference>
<dbReference type="SUPFAM" id="SSF48179">
    <property type="entry name" value="6-phosphogluconate dehydrogenase C-terminal domain-like"/>
    <property type="match status" value="1"/>
</dbReference>
<dbReference type="InterPro" id="IPR008927">
    <property type="entry name" value="6-PGluconate_DH-like_C_sf"/>
</dbReference>
<evidence type="ECO:0000313" key="4">
    <source>
        <dbReference type="Proteomes" id="UP000218113"/>
    </source>
</evidence>